<evidence type="ECO:0000256" key="4">
    <source>
        <dbReference type="ARBA" id="ARBA00022801"/>
    </source>
</evidence>
<dbReference type="Gene3D" id="2.160.20.10">
    <property type="entry name" value="Single-stranded right-handed beta-helix, Pectin lyase-like"/>
    <property type="match status" value="3"/>
</dbReference>
<dbReference type="InterPro" id="IPR006501">
    <property type="entry name" value="Pectinesterase_inhib_dom"/>
</dbReference>
<dbReference type="Proteomes" id="UP000325315">
    <property type="component" value="Unassembled WGS sequence"/>
</dbReference>
<evidence type="ECO:0000256" key="6">
    <source>
        <dbReference type="PROSITE-ProRule" id="PRU10040"/>
    </source>
</evidence>
<dbReference type="CDD" id="cd15798">
    <property type="entry name" value="PMEI-like_3"/>
    <property type="match status" value="1"/>
</dbReference>
<comment type="pathway">
    <text evidence="1 7">Glycan metabolism; pectin degradation; 2-dehydro-3-deoxy-D-gluconate from pectin: step 1/5.</text>
</comment>
<keyword evidence="4 7" id="KW-0378">Hydrolase</keyword>
<dbReference type="Pfam" id="PF04043">
    <property type="entry name" value="PMEI"/>
    <property type="match status" value="1"/>
</dbReference>
<protein>
    <recommendedName>
        <fullName evidence="7">Pectinesterase</fullName>
        <ecNumber evidence="7">3.1.1.11</ecNumber>
    </recommendedName>
</protein>
<evidence type="ECO:0000256" key="7">
    <source>
        <dbReference type="RuleBase" id="RU000589"/>
    </source>
</evidence>
<dbReference type="InterPro" id="IPR012334">
    <property type="entry name" value="Pectin_lyas_fold"/>
</dbReference>
<name>A0A5B6VAD8_9ROSI</name>
<comment type="similarity">
    <text evidence="2">In the N-terminal section; belongs to the PMEI family.</text>
</comment>
<comment type="catalytic activity">
    <reaction evidence="7">
        <text>[(1-&gt;4)-alpha-D-galacturonosyl methyl ester](n) + n H2O = [(1-&gt;4)-alpha-D-galacturonosyl](n) + n methanol + n H(+)</text>
        <dbReference type="Rhea" id="RHEA:22380"/>
        <dbReference type="Rhea" id="RHEA-COMP:14570"/>
        <dbReference type="Rhea" id="RHEA-COMP:14573"/>
        <dbReference type="ChEBI" id="CHEBI:15377"/>
        <dbReference type="ChEBI" id="CHEBI:15378"/>
        <dbReference type="ChEBI" id="CHEBI:17790"/>
        <dbReference type="ChEBI" id="CHEBI:140522"/>
        <dbReference type="ChEBI" id="CHEBI:140523"/>
        <dbReference type="EC" id="3.1.1.11"/>
    </reaction>
</comment>
<gene>
    <name evidence="9" type="ORF">EPI10_001150</name>
</gene>
<evidence type="ECO:0000256" key="3">
    <source>
        <dbReference type="ARBA" id="ARBA00007786"/>
    </source>
</evidence>
<dbReference type="InterPro" id="IPR011050">
    <property type="entry name" value="Pectin_lyase_fold/virulence"/>
</dbReference>
<feature type="active site" evidence="6">
    <location>
        <position position="569"/>
    </location>
</feature>
<evidence type="ECO:0000313" key="9">
    <source>
        <dbReference type="EMBL" id="KAA3466023.1"/>
    </source>
</evidence>
<dbReference type="GO" id="GO:0045490">
    <property type="term" value="P:pectin catabolic process"/>
    <property type="evidence" value="ECO:0007669"/>
    <property type="project" value="UniProtKB-UniRule"/>
</dbReference>
<feature type="domain" description="Pectinesterase inhibitor" evidence="8">
    <location>
        <begin position="22"/>
        <end position="171"/>
    </location>
</feature>
<dbReference type="EMBL" id="SMMG02000007">
    <property type="protein sequence ID" value="KAA3466023.1"/>
    <property type="molecule type" value="Genomic_DNA"/>
</dbReference>
<feature type="active site" evidence="6">
    <location>
        <position position="361"/>
    </location>
</feature>
<dbReference type="SUPFAM" id="SSF101148">
    <property type="entry name" value="Plant invertase/pectin methylesterase inhibitor"/>
    <property type="match status" value="1"/>
</dbReference>
<feature type="chain" id="PRO_5023158996" description="Pectinesterase" evidence="7">
    <location>
        <begin position="26"/>
        <end position="693"/>
    </location>
</feature>
<dbReference type="FunFam" id="2.160.20.10:FF:000001">
    <property type="entry name" value="Pectinesterase"/>
    <property type="match status" value="1"/>
</dbReference>
<dbReference type="GO" id="GO:0004857">
    <property type="term" value="F:enzyme inhibitor activity"/>
    <property type="evidence" value="ECO:0007669"/>
    <property type="project" value="InterPro"/>
</dbReference>
<dbReference type="PROSITE" id="PS51257">
    <property type="entry name" value="PROKAR_LIPOPROTEIN"/>
    <property type="match status" value="1"/>
</dbReference>
<evidence type="ECO:0000313" key="10">
    <source>
        <dbReference type="Proteomes" id="UP000325315"/>
    </source>
</evidence>
<keyword evidence="5 7" id="KW-0063">Aspartyl esterase</keyword>
<dbReference type="NCBIfam" id="TIGR01614">
    <property type="entry name" value="PME_inhib"/>
    <property type="match status" value="1"/>
</dbReference>
<feature type="signal peptide" evidence="7">
    <location>
        <begin position="1"/>
        <end position="25"/>
    </location>
</feature>
<dbReference type="SUPFAM" id="SSF51126">
    <property type="entry name" value="Pectin lyase-like"/>
    <property type="match status" value="2"/>
</dbReference>
<dbReference type="InterPro" id="IPR035513">
    <property type="entry name" value="Invertase/methylesterase_inhib"/>
</dbReference>
<keyword evidence="7" id="KW-0964">Secreted</keyword>
<evidence type="ECO:0000256" key="1">
    <source>
        <dbReference type="ARBA" id="ARBA00005184"/>
    </source>
</evidence>
<keyword evidence="10" id="KW-1185">Reference proteome</keyword>
<dbReference type="AlphaFoldDB" id="A0A5B6VAD8"/>
<accession>A0A5B6VAD8</accession>
<keyword evidence="7" id="KW-0732">Signal</keyword>
<dbReference type="GO" id="GO:0030599">
    <property type="term" value="F:pectinesterase activity"/>
    <property type="evidence" value="ECO:0007669"/>
    <property type="project" value="UniProtKB-UniRule"/>
</dbReference>
<evidence type="ECO:0000256" key="2">
    <source>
        <dbReference type="ARBA" id="ARBA00006027"/>
    </source>
</evidence>
<comment type="similarity">
    <text evidence="3">In the C-terminal section; belongs to the pectinesterase family.</text>
</comment>
<dbReference type="SMART" id="SM00856">
    <property type="entry name" value="PMEI"/>
    <property type="match status" value="1"/>
</dbReference>
<dbReference type="Pfam" id="PF01095">
    <property type="entry name" value="Pectinesterase"/>
    <property type="match status" value="2"/>
</dbReference>
<dbReference type="Gene3D" id="1.20.140.40">
    <property type="entry name" value="Invertase/pectin methylesterase inhibitor family protein"/>
    <property type="match status" value="1"/>
</dbReference>
<evidence type="ECO:0000259" key="8">
    <source>
        <dbReference type="SMART" id="SM00856"/>
    </source>
</evidence>
<keyword evidence="7" id="KW-0961">Cell wall biogenesis/degradation</keyword>
<dbReference type="InterPro" id="IPR033131">
    <property type="entry name" value="Pectinesterase_Asp_AS"/>
</dbReference>
<comment type="function">
    <text evidence="7">Acts in the modification of cell walls via demethylesterification of cell wall pectin.</text>
</comment>
<reference evidence="10" key="1">
    <citation type="journal article" date="2019" name="Plant Biotechnol. J.">
        <title>Genome sequencing of the Australian wild diploid species Gossypium australe highlights disease resistance and delayed gland morphogenesis.</title>
        <authorList>
            <person name="Cai Y."/>
            <person name="Cai X."/>
            <person name="Wang Q."/>
            <person name="Wang P."/>
            <person name="Zhang Y."/>
            <person name="Cai C."/>
            <person name="Xu Y."/>
            <person name="Wang K."/>
            <person name="Zhou Z."/>
            <person name="Wang C."/>
            <person name="Geng S."/>
            <person name="Li B."/>
            <person name="Dong Q."/>
            <person name="Hou Y."/>
            <person name="Wang H."/>
            <person name="Ai P."/>
            <person name="Liu Z."/>
            <person name="Yi F."/>
            <person name="Sun M."/>
            <person name="An G."/>
            <person name="Cheng J."/>
            <person name="Zhang Y."/>
            <person name="Shi Q."/>
            <person name="Xie Y."/>
            <person name="Shi X."/>
            <person name="Chang Y."/>
            <person name="Huang F."/>
            <person name="Chen Y."/>
            <person name="Hong S."/>
            <person name="Mi L."/>
            <person name="Sun Q."/>
            <person name="Zhang L."/>
            <person name="Zhou B."/>
            <person name="Peng R."/>
            <person name="Zhang X."/>
            <person name="Liu F."/>
        </authorList>
    </citation>
    <scope>NUCLEOTIDE SEQUENCE [LARGE SCALE GENOMIC DNA]</scope>
    <source>
        <strain evidence="10">cv. PA1801</strain>
    </source>
</reference>
<dbReference type="InterPro" id="IPR000070">
    <property type="entry name" value="Pectinesterase_cat"/>
</dbReference>
<dbReference type="PROSITE" id="PS00503">
    <property type="entry name" value="PECTINESTERASE_2"/>
    <property type="match status" value="2"/>
</dbReference>
<comment type="caution">
    <text evidence="9">The sequence shown here is derived from an EMBL/GenBank/DDBJ whole genome shotgun (WGS) entry which is preliminary data.</text>
</comment>
<comment type="subcellular location">
    <subcellularLocation>
        <location evidence="7">Secreted</location>
        <location evidence="7">Cell wall</location>
    </subcellularLocation>
</comment>
<proteinExistence type="inferred from homology"/>
<dbReference type="GO" id="GO:0042545">
    <property type="term" value="P:cell wall modification"/>
    <property type="evidence" value="ECO:0007669"/>
    <property type="project" value="UniProtKB-UniRule"/>
</dbReference>
<dbReference type="PROSITE" id="PS00800">
    <property type="entry name" value="PECTINESTERASE_1"/>
    <property type="match status" value="1"/>
</dbReference>
<dbReference type="InterPro" id="IPR018040">
    <property type="entry name" value="Pectinesterase_Tyr_AS"/>
</dbReference>
<organism evidence="9 10">
    <name type="scientific">Gossypium australe</name>
    <dbReference type="NCBI Taxonomy" id="47621"/>
    <lineage>
        <taxon>Eukaryota</taxon>
        <taxon>Viridiplantae</taxon>
        <taxon>Streptophyta</taxon>
        <taxon>Embryophyta</taxon>
        <taxon>Tracheophyta</taxon>
        <taxon>Spermatophyta</taxon>
        <taxon>Magnoliopsida</taxon>
        <taxon>eudicotyledons</taxon>
        <taxon>Gunneridae</taxon>
        <taxon>Pentapetalae</taxon>
        <taxon>rosids</taxon>
        <taxon>malvids</taxon>
        <taxon>Malvales</taxon>
        <taxon>Malvaceae</taxon>
        <taxon>Malvoideae</taxon>
        <taxon>Gossypium</taxon>
    </lineage>
</organism>
<dbReference type="PANTHER" id="PTHR31707">
    <property type="entry name" value="PECTINESTERASE"/>
    <property type="match status" value="1"/>
</dbReference>
<sequence length="693" mass="76394">MDKLLALPFLISYFFTCVPLGNTAATITSCTQTPYPNVCNHFMGNGVNVATSSLALDQTSFSFRDLAIKVTLNQAAQAHHLLSTMDLTSFNERAKLAWNDCLELYQDTISHLNRSKSTNSPLDAQTWLSAAIANHQTCQNGFIDFNLASHLQTLPPMLTNFSKLISNSLAINKPTVSVTAKQVGNRRLLAHGFPTWLSGADRKLLQKTGAPLNADIVVAQDGSGNFKTISEAVAAAGGGKRTVIHIKAGVYNENVDIQRSARNIMLIGDGIGATVVTGNKNAQTTTTFRTATFAVVGDGFIARDITFENTAGPQKHQAVALRSSSDFSVFYRYSFKGYQDTLYVYSQRQFYRDCDIYGTVDFIFGDAVAIFQNCNIYIRRPMSGQMNTVTAQARTDPNENTGIIIHNSRVTAASDLRAVQGSYKNYLGRPWQKYSRTVFMKTGLDGLIEAEGWLPWSGSFGLSSLYYAEHMNTGAGASTEGRVKWGGYHVIDAAEAGKFTVAVVGDGFIARDITFENTAGPQKHQAVALRSSSDFSVFYRCSFKGYQDTLYVYSQCQFYRDCDIYGTVDFIFGDAVAIFLRVVQGSFKNYLERPWTKYSRIVFMKADLWSRNHCSDLTQKRAVTLIEAEGWLPMDLHYAEHMNTGTGASTGGRVKWGGYRDIDATEAGKFIVGNFLAENAWILGSGVPFDARL</sequence>
<dbReference type="EC" id="3.1.1.11" evidence="7"/>
<keyword evidence="7" id="KW-0134">Cell wall</keyword>
<evidence type="ECO:0000256" key="5">
    <source>
        <dbReference type="ARBA" id="ARBA00023085"/>
    </source>
</evidence>
<dbReference type="UniPathway" id="UPA00545">
    <property type="reaction ID" value="UER00823"/>
</dbReference>
<dbReference type="OrthoDB" id="2019149at2759"/>